<comment type="caution">
    <text evidence="1">The sequence shown here is derived from an EMBL/GenBank/DDBJ whole genome shotgun (WGS) entry which is preliminary data.</text>
</comment>
<name>A0ACC0YYI7_9ROSI</name>
<evidence type="ECO:0000313" key="1">
    <source>
        <dbReference type="EMBL" id="KAJ0043702.1"/>
    </source>
</evidence>
<organism evidence="1 2">
    <name type="scientific">Pistacia integerrima</name>
    <dbReference type="NCBI Taxonomy" id="434235"/>
    <lineage>
        <taxon>Eukaryota</taxon>
        <taxon>Viridiplantae</taxon>
        <taxon>Streptophyta</taxon>
        <taxon>Embryophyta</taxon>
        <taxon>Tracheophyta</taxon>
        <taxon>Spermatophyta</taxon>
        <taxon>Magnoliopsida</taxon>
        <taxon>eudicotyledons</taxon>
        <taxon>Gunneridae</taxon>
        <taxon>Pentapetalae</taxon>
        <taxon>rosids</taxon>
        <taxon>malvids</taxon>
        <taxon>Sapindales</taxon>
        <taxon>Anacardiaceae</taxon>
        <taxon>Pistacia</taxon>
    </lineage>
</organism>
<dbReference type="Proteomes" id="UP001163603">
    <property type="component" value="Chromosome 4"/>
</dbReference>
<proteinExistence type="predicted"/>
<reference evidence="2" key="1">
    <citation type="journal article" date="2023" name="G3 (Bethesda)">
        <title>Genome assembly and association tests identify interacting loci associated with vigor, precocity, and sex in interspecific pistachio rootstocks.</title>
        <authorList>
            <person name="Palmer W."/>
            <person name="Jacygrad E."/>
            <person name="Sagayaradj S."/>
            <person name="Cavanaugh K."/>
            <person name="Han R."/>
            <person name="Bertier L."/>
            <person name="Beede B."/>
            <person name="Kafkas S."/>
            <person name="Golino D."/>
            <person name="Preece J."/>
            <person name="Michelmore R."/>
        </authorList>
    </citation>
    <scope>NUCLEOTIDE SEQUENCE [LARGE SCALE GENOMIC DNA]</scope>
</reference>
<sequence>MGSFLLPTLLENYVMLQRHIQMMKLLRYHYFLGKFCDGNIVYLQPRSL</sequence>
<evidence type="ECO:0000313" key="2">
    <source>
        <dbReference type="Proteomes" id="UP001163603"/>
    </source>
</evidence>
<keyword evidence="2" id="KW-1185">Reference proteome</keyword>
<gene>
    <name evidence="1" type="ORF">Pint_19435</name>
</gene>
<dbReference type="EMBL" id="CM047739">
    <property type="protein sequence ID" value="KAJ0043702.1"/>
    <property type="molecule type" value="Genomic_DNA"/>
</dbReference>
<protein>
    <submittedName>
        <fullName evidence="1">Uncharacterized protein</fullName>
    </submittedName>
</protein>
<accession>A0ACC0YYI7</accession>